<keyword evidence="3" id="KW-1185">Reference proteome</keyword>
<dbReference type="InterPro" id="IPR036318">
    <property type="entry name" value="FAD-bd_PCMH-like_sf"/>
</dbReference>
<feature type="transmembrane region" description="Helical" evidence="1">
    <location>
        <begin position="21"/>
        <end position="40"/>
    </location>
</feature>
<gene>
    <name evidence="2" type="ordered locus">Nther_1870</name>
</gene>
<dbReference type="SUPFAM" id="SSF56176">
    <property type="entry name" value="FAD-binding/transporter-associated domain-like"/>
    <property type="match status" value="1"/>
</dbReference>
<feature type="transmembrane region" description="Helical" evidence="1">
    <location>
        <begin position="60"/>
        <end position="78"/>
    </location>
</feature>
<dbReference type="Proteomes" id="UP000001683">
    <property type="component" value="Chromosome"/>
</dbReference>
<evidence type="ECO:0000313" key="2">
    <source>
        <dbReference type="EMBL" id="ACB85442.1"/>
    </source>
</evidence>
<dbReference type="InParanoid" id="B2A625"/>
<dbReference type="EMBL" id="CP001034">
    <property type="protein sequence ID" value="ACB85442.1"/>
    <property type="molecule type" value="Genomic_DNA"/>
</dbReference>
<dbReference type="RefSeq" id="WP_012448307.1">
    <property type="nucleotide sequence ID" value="NC_010718.1"/>
</dbReference>
<dbReference type="HOGENOM" id="CLU_101810_0_0_9"/>
<protein>
    <recommendedName>
        <fullName evidence="4">Transporter-associated domain-containing protein</fullName>
    </recommendedName>
</protein>
<keyword evidence="1" id="KW-0812">Transmembrane</keyword>
<reference evidence="2 3" key="2">
    <citation type="journal article" date="2011" name="J. Bacteriol.">
        <title>Complete genome sequence of the anaerobic, halophilic alkalithermophile Natranaerobius thermophilus JW/NM-WN-LF.</title>
        <authorList>
            <person name="Zhao B."/>
            <person name="Mesbah N.M."/>
            <person name="Dalin E."/>
            <person name="Goodwin L."/>
            <person name="Nolan M."/>
            <person name="Pitluck S."/>
            <person name="Chertkov O."/>
            <person name="Brettin T.S."/>
            <person name="Han J."/>
            <person name="Larimer F.W."/>
            <person name="Land M.L."/>
            <person name="Hauser L."/>
            <person name="Kyrpides N."/>
            <person name="Wiegel J."/>
        </authorList>
    </citation>
    <scope>NUCLEOTIDE SEQUENCE [LARGE SCALE GENOMIC DNA]</scope>
    <source>
        <strain evidence="3">ATCC BAA-1301 / DSM 18059 / JW/NM-WN-LF</strain>
    </source>
</reference>
<dbReference type="AlphaFoldDB" id="B2A625"/>
<evidence type="ECO:0000313" key="3">
    <source>
        <dbReference type="Proteomes" id="UP000001683"/>
    </source>
</evidence>
<reference evidence="2 3" key="1">
    <citation type="submission" date="2008-04" db="EMBL/GenBank/DDBJ databases">
        <title>Complete sequence of chromosome of Natranaerobius thermophilus JW/NM-WN-LF.</title>
        <authorList>
            <consortium name="US DOE Joint Genome Institute"/>
            <person name="Copeland A."/>
            <person name="Lucas S."/>
            <person name="Lapidus A."/>
            <person name="Glavina del Rio T."/>
            <person name="Dalin E."/>
            <person name="Tice H."/>
            <person name="Bruce D."/>
            <person name="Goodwin L."/>
            <person name="Pitluck S."/>
            <person name="Chertkov O."/>
            <person name="Brettin T."/>
            <person name="Detter J.C."/>
            <person name="Han C."/>
            <person name="Kuske C.R."/>
            <person name="Schmutz J."/>
            <person name="Larimer F."/>
            <person name="Land M."/>
            <person name="Hauser L."/>
            <person name="Kyrpides N."/>
            <person name="Lykidis A."/>
            <person name="Mesbah N.M."/>
            <person name="Wiegel J."/>
        </authorList>
    </citation>
    <scope>NUCLEOTIDE SEQUENCE [LARGE SCALE GENOMIC DNA]</scope>
    <source>
        <strain evidence="3">ATCC BAA-1301 / DSM 18059 / JW/NM-WN-LF</strain>
    </source>
</reference>
<evidence type="ECO:0000256" key="1">
    <source>
        <dbReference type="SAM" id="Phobius"/>
    </source>
</evidence>
<dbReference type="KEGG" id="nth:Nther_1870"/>
<dbReference type="GO" id="GO:0050660">
    <property type="term" value="F:flavin adenine dinucleotide binding"/>
    <property type="evidence" value="ECO:0007669"/>
    <property type="project" value="InterPro"/>
</dbReference>
<feature type="transmembrane region" description="Helical" evidence="1">
    <location>
        <begin position="107"/>
        <end position="124"/>
    </location>
</feature>
<name>B2A625_NATTJ</name>
<keyword evidence="1" id="KW-1133">Transmembrane helix</keyword>
<sequence length="213" mass="23854">MFKNEELSKRINHYLVNTSEYVEKILALILILGVLGGIILLFQDLSNFGGDTPYDQFKNFVSYVLILVIALELCEMLLNRKPGTIIEIFFLAITRKLLVYSNETFELVLGAIALAGVFAIRKYLFIEDFEPADTVVVGGCTLVKDANTIAGVDILSHENQDITLNQLLHRIAKDEGRKLQQDSSFSIGGAEITVLEMYGNTVTRVKIKKLNNH</sequence>
<dbReference type="OrthoDB" id="1696956at2"/>
<organism evidence="2 3">
    <name type="scientific">Natranaerobius thermophilus (strain ATCC BAA-1301 / DSM 18059 / JW/NM-WN-LF)</name>
    <dbReference type="NCBI Taxonomy" id="457570"/>
    <lineage>
        <taxon>Bacteria</taxon>
        <taxon>Bacillati</taxon>
        <taxon>Bacillota</taxon>
        <taxon>Clostridia</taxon>
        <taxon>Natranaerobiales</taxon>
        <taxon>Natranaerobiaceae</taxon>
        <taxon>Natranaerobius</taxon>
    </lineage>
</organism>
<accession>B2A625</accession>
<keyword evidence="1" id="KW-0472">Membrane</keyword>
<dbReference type="STRING" id="457570.Nther_1870"/>
<proteinExistence type="predicted"/>
<evidence type="ECO:0008006" key="4">
    <source>
        <dbReference type="Google" id="ProtNLM"/>
    </source>
</evidence>